<feature type="transmembrane region" description="Helical" evidence="11">
    <location>
        <begin position="885"/>
        <end position="905"/>
    </location>
</feature>
<feature type="transmembrane region" description="Helical" evidence="11">
    <location>
        <begin position="274"/>
        <end position="293"/>
    </location>
</feature>
<feature type="transmembrane region" description="Helical" evidence="11">
    <location>
        <begin position="917"/>
        <end position="940"/>
    </location>
</feature>
<feature type="transmembrane region" description="Helical" evidence="11">
    <location>
        <begin position="1241"/>
        <end position="1264"/>
    </location>
</feature>
<comment type="caution">
    <text evidence="13">The sequence shown here is derived from an EMBL/GenBank/DDBJ whole genome shotgun (WGS) entry which is preliminary data.</text>
</comment>
<organism evidence="13 14">
    <name type="scientific">Leucosporidium creatinivorum</name>
    <dbReference type="NCBI Taxonomy" id="106004"/>
    <lineage>
        <taxon>Eukaryota</taxon>
        <taxon>Fungi</taxon>
        <taxon>Dikarya</taxon>
        <taxon>Basidiomycota</taxon>
        <taxon>Pucciniomycotina</taxon>
        <taxon>Microbotryomycetes</taxon>
        <taxon>Leucosporidiales</taxon>
        <taxon>Leucosporidium</taxon>
    </lineage>
</organism>
<dbReference type="InterPro" id="IPR011701">
    <property type="entry name" value="MFS"/>
</dbReference>
<evidence type="ECO:0000256" key="9">
    <source>
        <dbReference type="RuleBase" id="RU003722"/>
    </source>
</evidence>
<feature type="transmembrane region" description="Helical" evidence="11">
    <location>
        <begin position="178"/>
        <end position="197"/>
    </location>
</feature>
<feature type="domain" description="Major facilitator superfamily (MFS) profile" evidence="12">
    <location>
        <begin position="793"/>
        <end position="1264"/>
    </location>
</feature>
<feature type="transmembrane region" description="Helical" evidence="11">
    <location>
        <begin position="53"/>
        <end position="70"/>
    </location>
</feature>
<feature type="region of interest" description="Disordered" evidence="10">
    <location>
        <begin position="616"/>
        <end position="772"/>
    </location>
</feature>
<keyword evidence="8 9" id="KW-0739">Sodium transport</keyword>
<feature type="transmembrane region" description="Helical" evidence="11">
    <location>
        <begin position="1014"/>
        <end position="1033"/>
    </location>
</feature>
<dbReference type="OrthoDB" id="196264at2759"/>
<evidence type="ECO:0000259" key="12">
    <source>
        <dbReference type="PROSITE" id="PS50850"/>
    </source>
</evidence>
<feature type="compositionally biased region" description="Basic and acidic residues" evidence="10">
    <location>
        <begin position="616"/>
        <end position="628"/>
    </location>
</feature>
<evidence type="ECO:0000313" key="14">
    <source>
        <dbReference type="Proteomes" id="UP000193467"/>
    </source>
</evidence>
<keyword evidence="4 11" id="KW-1133">Transmembrane helix</keyword>
<feature type="transmembrane region" description="Helical" evidence="11">
    <location>
        <begin position="1094"/>
        <end position="1115"/>
    </location>
</feature>
<dbReference type="Gene3D" id="6.10.140.1330">
    <property type="match status" value="1"/>
</dbReference>
<feature type="compositionally biased region" description="Acidic residues" evidence="10">
    <location>
        <begin position="441"/>
        <end position="452"/>
    </location>
</feature>
<protein>
    <recommendedName>
        <fullName evidence="9">Sodium/hydrogen exchanger</fullName>
    </recommendedName>
</protein>
<evidence type="ECO:0000256" key="11">
    <source>
        <dbReference type="SAM" id="Phobius"/>
    </source>
</evidence>
<feature type="transmembrane region" description="Helical" evidence="11">
    <location>
        <begin position="82"/>
        <end position="99"/>
    </location>
</feature>
<dbReference type="PANTHER" id="PTHR10110">
    <property type="entry name" value="SODIUM/HYDROGEN EXCHANGER"/>
    <property type="match status" value="1"/>
</dbReference>
<comment type="subcellular location">
    <subcellularLocation>
        <location evidence="1">Membrane</location>
        <topology evidence="1">Multi-pass membrane protein</topology>
    </subcellularLocation>
</comment>
<feature type="transmembrane region" description="Helical" evidence="11">
    <location>
        <begin position="217"/>
        <end position="238"/>
    </location>
</feature>
<feature type="transmembrane region" description="Helical" evidence="11">
    <location>
        <begin position="336"/>
        <end position="358"/>
    </location>
</feature>
<dbReference type="EMBL" id="MCGR01000034">
    <property type="protein sequence ID" value="ORY76503.1"/>
    <property type="molecule type" value="Genomic_DNA"/>
</dbReference>
<dbReference type="GO" id="GO:0015386">
    <property type="term" value="F:potassium:proton antiporter activity"/>
    <property type="evidence" value="ECO:0007669"/>
    <property type="project" value="TreeGrafter"/>
</dbReference>
<comment type="similarity">
    <text evidence="9">Belongs to the monovalent cation:proton antiporter 1 (CPA1) transporter (TC 2.A.36) family.</text>
</comment>
<evidence type="ECO:0000256" key="10">
    <source>
        <dbReference type="SAM" id="MobiDB-lite"/>
    </source>
</evidence>
<feature type="transmembrane region" description="Helical" evidence="11">
    <location>
        <begin position="859"/>
        <end position="879"/>
    </location>
</feature>
<evidence type="ECO:0000256" key="2">
    <source>
        <dbReference type="ARBA" id="ARBA00022448"/>
    </source>
</evidence>
<dbReference type="InterPro" id="IPR036259">
    <property type="entry name" value="MFS_trans_sf"/>
</dbReference>
<dbReference type="InterPro" id="IPR018422">
    <property type="entry name" value="Cation/H_exchanger_CPA1"/>
</dbReference>
<keyword evidence="9" id="KW-0050">Antiport</keyword>
<dbReference type="NCBIfam" id="TIGR00840">
    <property type="entry name" value="b_cpa1"/>
    <property type="match status" value="1"/>
</dbReference>
<feature type="transmembrane region" description="Helical" evidence="11">
    <location>
        <begin position="1057"/>
        <end position="1082"/>
    </location>
</feature>
<feature type="region of interest" description="Disordered" evidence="10">
    <location>
        <begin position="441"/>
        <end position="562"/>
    </location>
</feature>
<evidence type="ECO:0000256" key="3">
    <source>
        <dbReference type="ARBA" id="ARBA00022692"/>
    </source>
</evidence>
<feature type="transmembrane region" description="Helical" evidence="11">
    <location>
        <begin position="982"/>
        <end position="1002"/>
    </location>
</feature>
<keyword evidence="2 9" id="KW-0813">Transport</keyword>
<gene>
    <name evidence="13" type="ORF">BCR35DRAFT_314449</name>
</gene>
<keyword evidence="5" id="KW-0915">Sodium</keyword>
<dbReference type="GO" id="GO:0005770">
    <property type="term" value="C:late endosome"/>
    <property type="evidence" value="ECO:0007669"/>
    <property type="project" value="TreeGrafter"/>
</dbReference>
<feature type="transmembrane region" description="Helical" evidence="11">
    <location>
        <begin position="1152"/>
        <end position="1173"/>
    </location>
</feature>
<keyword evidence="3 9" id="KW-0812">Transmembrane</keyword>
<dbReference type="Pfam" id="PF07690">
    <property type="entry name" value="MFS_1"/>
    <property type="match status" value="2"/>
</dbReference>
<dbReference type="PANTHER" id="PTHR10110:SF187">
    <property type="entry name" value="SODIUM_HYDROGEN EXCHANGER"/>
    <property type="match status" value="1"/>
</dbReference>
<dbReference type="STRING" id="106004.A0A1Y2EY35"/>
<dbReference type="Gene3D" id="1.20.1250.20">
    <property type="entry name" value="MFS general substrate transporter like domains"/>
    <property type="match status" value="1"/>
</dbReference>
<feature type="compositionally biased region" description="Low complexity" evidence="10">
    <location>
        <begin position="650"/>
        <end position="661"/>
    </location>
</feature>
<evidence type="ECO:0000256" key="8">
    <source>
        <dbReference type="ARBA" id="ARBA00023201"/>
    </source>
</evidence>
<dbReference type="InterPro" id="IPR006153">
    <property type="entry name" value="Cation/H_exchanger_TM"/>
</dbReference>
<feature type="transmembrane region" description="Helical" evidence="11">
    <location>
        <begin position="12"/>
        <end position="41"/>
    </location>
</feature>
<feature type="transmembrane region" description="Helical" evidence="11">
    <location>
        <begin position="111"/>
        <end position="138"/>
    </location>
</feature>
<dbReference type="InterPro" id="IPR004709">
    <property type="entry name" value="NaH_exchanger"/>
</dbReference>
<keyword evidence="7 11" id="KW-0472">Membrane</keyword>
<sequence>MGLGESSAVARAAVALTLLRCSLTAAVLLLLILSFWVSYYLKIRRIRSIHETIVALFAGMCVGLLVRLAPGNVVQDMISFKSTILLNVLLPPIILNSGYQLKQENFFRNFGVILTFAFAGTFISAVVLGVIVFVYSLLGLEGLSLTIIECLLFGSTLSATDPVTILAIFNALHVDPKLYSVIFGESILNDAVAIVMFETLSQFHGEKIHVLSFFHGVGIFLLTFCVSMALGVIFGLSCSLMLKHSELGRYTEIESCLVFLIAYTSYFFSNALTMSGIVSLLFCGITLKHYAYHNMSHRTQRTSRYMFGSLAQLSENFIFIYLGLSLFTQTQLVYKPMFILVTAFAVCIARYCAVFPISKAINVFYKARGARSDELPHSYQMMLFWAGLRGAVGVALAEGMKGDNAVALRTTVLVSVVLTVVVFGGTIGRMIEILGIRTGVEEDDDESSDEEGGGGYSLAGGLENDLEGRHRHSKRRSYPLGNRPGGGFDLRDRDGNGLTVSSGDSPYRDRIHSTSSIPRIQQQQHPLNSFRAASAPTSDHSNSSDDSDPDVLPTVGVDVPGDKEGDLTRVWRDGQWFTVLDERYLLPVFSNATASRRQASKKAMLRAKRSSFAVDKTGEEGFDGEDRVGSAPNSPYLGGGGRGHREVNPSFSDILSSLVSSAPPPSSSNKRYDDEDPSTTTSTLDLSLTSVSATPAPRTHGARPRSSGSLPQLLAASSATGSPSGAGSAASSPGQQKQQNLSMAPSSMAVPDGSSHESKQEESADAGLAPSAAAAEEDQHVYPDLSVTTQIMLTLTLTLSMMLNIMQTQATTLALEHIGRDLNILTTNLQWLASAYSLAFGALLLLFGRLADIYGHKTVFLAGMGWMLVWSIAVGVAPNEISIDIFRAMQGAGMGAAIPSALGILGSSFPPSQAKSTAFATFSAGAPLGGSIGAVLGGVLTQYAPIGWRAVFHVSAGLAALVMIGAFIFVPADKQRNTSLTVDWLGGFLITAGLTLVTFTLADGSGQVKGWRTPYIAPLFCIGILLLVAFWFWERHLEYKTDRAPLMKTSLWFKGRFFVVQIIGALGWSAFASFMFFCTLWYQDFQGLSPVLATVRFLPSPVTGLILNVIVAIMASRVPAQYMIALGALGTGLAPLLFALQDNADPYWQWQFPAMILSVFGADFIFATGIMYVSKLAGPGEQALAGGLFNCMTMIGTSFGLAINTIIQARVTQAKVEAEGGVYDANQAASPYATQSGLRGAFFGCSGFAFGALIIAMAFLHGIGKVGHRIRQPKVEEGGVAEDKEA</sequence>
<dbReference type="GO" id="GO:0007035">
    <property type="term" value="P:vacuolar acidification"/>
    <property type="evidence" value="ECO:0007669"/>
    <property type="project" value="TreeGrafter"/>
</dbReference>
<dbReference type="PROSITE" id="PS50850">
    <property type="entry name" value="MFS"/>
    <property type="match status" value="1"/>
</dbReference>
<dbReference type="GO" id="GO:0000329">
    <property type="term" value="C:fungal-type vacuole membrane"/>
    <property type="evidence" value="ECO:0007669"/>
    <property type="project" value="TreeGrafter"/>
</dbReference>
<dbReference type="Proteomes" id="UP000193467">
    <property type="component" value="Unassembled WGS sequence"/>
</dbReference>
<dbReference type="SUPFAM" id="SSF103473">
    <property type="entry name" value="MFS general substrate transporter"/>
    <property type="match status" value="2"/>
</dbReference>
<dbReference type="InterPro" id="IPR020846">
    <property type="entry name" value="MFS_dom"/>
</dbReference>
<reference evidence="13 14" key="1">
    <citation type="submission" date="2016-07" db="EMBL/GenBank/DDBJ databases">
        <title>Pervasive Adenine N6-methylation of Active Genes in Fungi.</title>
        <authorList>
            <consortium name="DOE Joint Genome Institute"/>
            <person name="Mondo S.J."/>
            <person name="Dannebaum R.O."/>
            <person name="Kuo R.C."/>
            <person name="Labutti K."/>
            <person name="Haridas S."/>
            <person name="Kuo A."/>
            <person name="Salamov A."/>
            <person name="Ahrendt S.R."/>
            <person name="Lipzen A."/>
            <person name="Sullivan W."/>
            <person name="Andreopoulos W.B."/>
            <person name="Clum A."/>
            <person name="Lindquist E."/>
            <person name="Daum C."/>
            <person name="Ramamoorthy G.K."/>
            <person name="Gryganskyi A."/>
            <person name="Culley D."/>
            <person name="Magnuson J.K."/>
            <person name="James T.Y."/>
            <person name="O'Malley M.A."/>
            <person name="Stajich J.E."/>
            <person name="Spatafora J.W."/>
            <person name="Visel A."/>
            <person name="Grigoriev I.V."/>
        </authorList>
    </citation>
    <scope>NUCLEOTIDE SEQUENCE [LARGE SCALE GENOMIC DNA]</scope>
    <source>
        <strain evidence="13 14">62-1032</strain>
    </source>
</reference>
<dbReference type="Pfam" id="PF00999">
    <property type="entry name" value="Na_H_Exchanger"/>
    <property type="match status" value="1"/>
</dbReference>
<feature type="compositionally biased region" description="Low complexity" evidence="10">
    <location>
        <begin position="678"/>
        <end position="692"/>
    </location>
</feature>
<evidence type="ECO:0000256" key="1">
    <source>
        <dbReference type="ARBA" id="ARBA00004141"/>
    </source>
</evidence>
<feature type="compositionally biased region" description="Polar residues" evidence="10">
    <location>
        <begin position="513"/>
        <end position="527"/>
    </location>
</feature>
<keyword evidence="14" id="KW-1185">Reference proteome</keyword>
<evidence type="ECO:0000256" key="6">
    <source>
        <dbReference type="ARBA" id="ARBA00023065"/>
    </source>
</evidence>
<feature type="transmembrane region" description="Helical" evidence="11">
    <location>
        <begin position="406"/>
        <end position="427"/>
    </location>
</feature>
<evidence type="ECO:0000256" key="5">
    <source>
        <dbReference type="ARBA" id="ARBA00023053"/>
    </source>
</evidence>
<feature type="transmembrane region" description="Helical" evidence="11">
    <location>
        <begin position="1185"/>
        <end position="1207"/>
    </location>
</feature>
<feature type="transmembrane region" description="Helical" evidence="11">
    <location>
        <begin position="1122"/>
        <end position="1140"/>
    </location>
</feature>
<evidence type="ECO:0000256" key="7">
    <source>
        <dbReference type="ARBA" id="ARBA00023136"/>
    </source>
</evidence>
<feature type="compositionally biased region" description="Polar residues" evidence="10">
    <location>
        <begin position="735"/>
        <end position="745"/>
    </location>
</feature>
<evidence type="ECO:0000256" key="4">
    <source>
        <dbReference type="ARBA" id="ARBA00022989"/>
    </source>
</evidence>
<name>A0A1Y2EY35_9BASI</name>
<feature type="transmembrane region" description="Helical" evidence="11">
    <location>
        <begin position="305"/>
        <end position="324"/>
    </location>
</feature>
<dbReference type="Gene3D" id="1.20.1720.10">
    <property type="entry name" value="Multidrug resistance protein D"/>
    <property type="match status" value="1"/>
</dbReference>
<dbReference type="InParanoid" id="A0A1Y2EY35"/>
<feature type="transmembrane region" description="Helical" evidence="11">
    <location>
        <begin position="829"/>
        <end position="847"/>
    </location>
</feature>
<feature type="transmembrane region" description="Helical" evidence="11">
    <location>
        <begin position="946"/>
        <end position="970"/>
    </location>
</feature>
<keyword evidence="6 9" id="KW-0406">Ion transport</keyword>
<dbReference type="PRINTS" id="PR01084">
    <property type="entry name" value="NAHEXCHNGR"/>
</dbReference>
<accession>A0A1Y2EY35</accession>
<dbReference type="GO" id="GO:0005769">
    <property type="term" value="C:early endosome"/>
    <property type="evidence" value="ECO:0007669"/>
    <property type="project" value="TreeGrafter"/>
</dbReference>
<evidence type="ECO:0000313" key="13">
    <source>
        <dbReference type="EMBL" id="ORY76503.1"/>
    </source>
</evidence>
<feature type="compositionally biased region" description="Low complexity" evidence="10">
    <location>
        <begin position="715"/>
        <end position="734"/>
    </location>
</feature>
<proteinExistence type="inferred from homology"/>
<dbReference type="GO" id="GO:0015385">
    <property type="term" value="F:sodium:proton antiporter activity"/>
    <property type="evidence" value="ECO:0007669"/>
    <property type="project" value="InterPro"/>
</dbReference>